<dbReference type="Pfam" id="PF20082">
    <property type="entry name" value="DUF6476"/>
    <property type="match status" value="1"/>
</dbReference>
<keyword evidence="1" id="KW-1133">Transmembrane helix</keyword>
<evidence type="ECO:0000256" key="1">
    <source>
        <dbReference type="SAM" id="Phobius"/>
    </source>
</evidence>
<dbReference type="AlphaFoldDB" id="A0A0P0A9Q9"/>
<name>A0A0P0A9Q9_9RHOB</name>
<dbReference type="PATRIC" id="fig|1397108.4.peg.908"/>
<organism evidence="2 3">
    <name type="scientific">Celeribacter marinus</name>
    <dbReference type="NCBI Taxonomy" id="1397108"/>
    <lineage>
        <taxon>Bacteria</taxon>
        <taxon>Pseudomonadati</taxon>
        <taxon>Pseudomonadota</taxon>
        <taxon>Alphaproteobacteria</taxon>
        <taxon>Rhodobacterales</taxon>
        <taxon>Roseobacteraceae</taxon>
        <taxon>Celeribacter</taxon>
    </lineage>
</organism>
<dbReference type="InterPro" id="IPR045519">
    <property type="entry name" value="DUF6476"/>
</dbReference>
<keyword evidence="1" id="KW-0812">Transmembrane</keyword>
<proteinExistence type="predicted"/>
<keyword evidence="1" id="KW-0472">Membrane</keyword>
<protein>
    <submittedName>
        <fullName evidence="2">Uncharacterized protein</fullName>
    </submittedName>
</protein>
<feature type="transmembrane region" description="Helical" evidence="1">
    <location>
        <begin position="28"/>
        <end position="48"/>
    </location>
</feature>
<sequence length="114" mass="12124">MADMDEPVGELMDIDPAQAAHLTFLRRLVTALTAVMIGGLLVLIVLFVTRFPTISATAPSKTIAFDLPASITLPDGAAPIAFTRGSDWVAITTETEILIYDAATGAHRQTVTLK</sequence>
<gene>
    <name evidence="2" type="ORF">IMCC12053_879</name>
</gene>
<accession>A0A0P0A9Q9</accession>
<reference evidence="2 3" key="1">
    <citation type="submission" date="2015-05" db="EMBL/GenBank/DDBJ databases">
        <authorList>
            <person name="Wang D.B."/>
            <person name="Wang M."/>
        </authorList>
    </citation>
    <scope>NUCLEOTIDE SEQUENCE [LARGE SCALE GENOMIC DNA]</scope>
    <source>
        <strain evidence="2 3">IMCC 12053</strain>
    </source>
</reference>
<dbReference type="RefSeq" id="WP_335337319.1">
    <property type="nucleotide sequence ID" value="NZ_CP012023.1"/>
</dbReference>
<dbReference type="Proteomes" id="UP000064920">
    <property type="component" value="Chromosome"/>
</dbReference>
<dbReference type="STRING" id="1397108.IMCC12053_879"/>
<dbReference type="KEGG" id="cmar:IMCC12053_879"/>
<evidence type="ECO:0000313" key="3">
    <source>
        <dbReference type="Proteomes" id="UP000064920"/>
    </source>
</evidence>
<evidence type="ECO:0000313" key="2">
    <source>
        <dbReference type="EMBL" id="ALI54827.1"/>
    </source>
</evidence>
<dbReference type="EMBL" id="CP012023">
    <property type="protein sequence ID" value="ALI54827.1"/>
    <property type="molecule type" value="Genomic_DNA"/>
</dbReference>
<keyword evidence="3" id="KW-1185">Reference proteome</keyword>